<protein>
    <submittedName>
        <fullName evidence="2">Uncharacterized protein</fullName>
    </submittedName>
</protein>
<feature type="region of interest" description="Disordered" evidence="1">
    <location>
        <begin position="80"/>
        <end position="138"/>
    </location>
</feature>
<evidence type="ECO:0000313" key="2">
    <source>
        <dbReference type="EMBL" id="MST82003.1"/>
    </source>
</evidence>
<keyword evidence="3" id="KW-1185">Reference proteome</keyword>
<name>A0A7X2P945_9FIRM</name>
<dbReference type="Proteomes" id="UP000466864">
    <property type="component" value="Unassembled WGS sequence"/>
</dbReference>
<comment type="caution">
    <text evidence="2">The sequence shown here is derived from an EMBL/GenBank/DDBJ whole genome shotgun (WGS) entry which is preliminary data.</text>
</comment>
<feature type="compositionally biased region" description="Basic and acidic residues" evidence="1">
    <location>
        <begin position="94"/>
        <end position="125"/>
    </location>
</feature>
<sequence>MKITLEFSNAERFMKELPQFAKVIGFAANFVTFSHIDKDGRDIEIQADVPEVIDTPDGKKIKKSDEDRILEAAKKVGAFKEVAPAESSESPQDAPKESDGKSPTETTKAPEKKKTEASAKPEDVMPKPVDPPKGTPDIAAVRKVLHTAIKGGHKDEMKALLGKLGAQSVSTLDPSKFTEFITEANKIGGGDNA</sequence>
<organism evidence="2 3">
    <name type="scientific">Bilifractor porci</name>
    <dbReference type="NCBI Taxonomy" id="2606636"/>
    <lineage>
        <taxon>Bacteria</taxon>
        <taxon>Bacillati</taxon>
        <taxon>Bacillota</taxon>
        <taxon>Clostridia</taxon>
        <taxon>Lachnospirales</taxon>
        <taxon>Lachnospiraceae</taxon>
        <taxon>Bilifractor</taxon>
    </lineage>
</organism>
<dbReference type="AlphaFoldDB" id="A0A7X2P945"/>
<dbReference type="EMBL" id="VUMV01000004">
    <property type="protein sequence ID" value="MST82003.1"/>
    <property type="molecule type" value="Genomic_DNA"/>
</dbReference>
<dbReference type="RefSeq" id="WP_154457919.1">
    <property type="nucleotide sequence ID" value="NZ_VUMV01000004.1"/>
</dbReference>
<proteinExistence type="predicted"/>
<gene>
    <name evidence="2" type="ORF">FYJ60_06710</name>
</gene>
<reference evidence="2 3" key="1">
    <citation type="submission" date="2019-08" db="EMBL/GenBank/DDBJ databases">
        <title>In-depth cultivation of the pig gut microbiome towards novel bacterial diversity and tailored functional studies.</title>
        <authorList>
            <person name="Wylensek D."/>
            <person name="Hitch T.C.A."/>
            <person name="Clavel T."/>
        </authorList>
    </citation>
    <scope>NUCLEOTIDE SEQUENCE [LARGE SCALE GENOMIC DNA]</scope>
    <source>
        <strain evidence="2 3">Oil+RF-744-WCA-WT-13</strain>
    </source>
</reference>
<evidence type="ECO:0000256" key="1">
    <source>
        <dbReference type="SAM" id="MobiDB-lite"/>
    </source>
</evidence>
<accession>A0A7X2P945</accession>
<evidence type="ECO:0000313" key="3">
    <source>
        <dbReference type="Proteomes" id="UP000466864"/>
    </source>
</evidence>